<evidence type="ECO:0000313" key="8">
    <source>
        <dbReference type="Proteomes" id="UP001642409"/>
    </source>
</evidence>
<reference evidence="2" key="1">
    <citation type="submission" date="2023-06" db="EMBL/GenBank/DDBJ databases">
        <authorList>
            <person name="Kurt Z."/>
        </authorList>
    </citation>
    <scope>NUCLEOTIDE SEQUENCE</scope>
</reference>
<comment type="caution">
    <text evidence="2">The sequence shown here is derived from an EMBL/GenBank/DDBJ whole genome shotgun (WGS) entry which is preliminary data.</text>
</comment>
<dbReference type="EMBL" id="CAXDID020000346">
    <property type="protein sequence ID" value="CAL6080468.1"/>
    <property type="molecule type" value="Genomic_DNA"/>
</dbReference>
<evidence type="ECO:0000313" key="3">
    <source>
        <dbReference type="EMBL" id="CAL5970714.1"/>
    </source>
</evidence>
<gene>
    <name evidence="1" type="ORF">HINF_LOCUS12158</name>
    <name evidence="2" type="ORF">HINF_LOCUS12159</name>
    <name evidence="6" type="ORF">HINF_LOCUS59881</name>
    <name evidence="7" type="ORF">HINF_LOCUS59882</name>
    <name evidence="3" type="ORF">HINF_LOCUS654</name>
    <name evidence="4" type="ORF">HINF_LOCUS655</name>
    <name evidence="5" type="ORF">HINF_LOCUS656</name>
</gene>
<dbReference type="EMBL" id="CAXDID020000001">
    <property type="protein sequence ID" value="CAL5970714.1"/>
    <property type="molecule type" value="Genomic_DNA"/>
</dbReference>
<accession>A0AA86NST7</accession>
<dbReference type="EMBL" id="CAXDID020000001">
    <property type="protein sequence ID" value="CAL5970716.1"/>
    <property type="molecule type" value="Genomic_DNA"/>
</dbReference>
<dbReference type="EMBL" id="CATOUU010000314">
    <property type="protein sequence ID" value="CAI9924513.1"/>
    <property type="molecule type" value="Genomic_DNA"/>
</dbReference>
<dbReference type="Proteomes" id="UP001642409">
    <property type="component" value="Unassembled WGS sequence"/>
</dbReference>
<reference evidence="3 8" key="2">
    <citation type="submission" date="2024-07" db="EMBL/GenBank/DDBJ databases">
        <authorList>
            <person name="Akdeniz Z."/>
        </authorList>
    </citation>
    <scope>NUCLEOTIDE SEQUENCE [LARGE SCALE GENOMIC DNA]</scope>
</reference>
<dbReference type="AlphaFoldDB" id="A0AA86NST7"/>
<name>A0AA86NST7_9EUKA</name>
<dbReference type="EMBL" id="CAXDID020000001">
    <property type="protein sequence ID" value="CAL5970715.1"/>
    <property type="molecule type" value="Genomic_DNA"/>
</dbReference>
<keyword evidence="8" id="KW-1185">Reference proteome</keyword>
<evidence type="ECO:0000313" key="7">
    <source>
        <dbReference type="EMBL" id="CAL6080468.1"/>
    </source>
</evidence>
<evidence type="ECO:0000313" key="4">
    <source>
        <dbReference type="EMBL" id="CAL5970715.1"/>
    </source>
</evidence>
<dbReference type="EMBL" id="CAXDID020000346">
    <property type="protein sequence ID" value="CAL6080466.1"/>
    <property type="molecule type" value="Genomic_DNA"/>
</dbReference>
<evidence type="ECO:0000313" key="5">
    <source>
        <dbReference type="EMBL" id="CAL5970716.1"/>
    </source>
</evidence>
<evidence type="ECO:0000313" key="1">
    <source>
        <dbReference type="EMBL" id="CAI9924513.1"/>
    </source>
</evidence>
<evidence type="ECO:0000313" key="6">
    <source>
        <dbReference type="EMBL" id="CAL6080466.1"/>
    </source>
</evidence>
<protein>
    <submittedName>
        <fullName evidence="3">Hypothetical_protein</fullName>
    </submittedName>
</protein>
<proteinExistence type="predicted"/>
<sequence>MSKMQIDTQQFINTACHLLNISEECQNIQVVINAIFDKCSMQTQQQKKTFLYELSFHLNRSVEQIEEFYNQTVMQAIELNQSKIEHDTASLNDTYTEESCGWMLNAHQFNNIALNCLTNVSSTPMDSQSEIVPILSPNWAEIKVTQKQNVKKGSLERVRQNKNNNCSMLKTEQYLNAVKLALYQVYGAEAWSMNAAEVVKTIQNGLNKGIEVWSDIARCWNSTSKEAVDYYRFLCKSM</sequence>
<organism evidence="2">
    <name type="scientific">Hexamita inflata</name>
    <dbReference type="NCBI Taxonomy" id="28002"/>
    <lineage>
        <taxon>Eukaryota</taxon>
        <taxon>Metamonada</taxon>
        <taxon>Diplomonadida</taxon>
        <taxon>Hexamitidae</taxon>
        <taxon>Hexamitinae</taxon>
        <taxon>Hexamita</taxon>
    </lineage>
</organism>
<dbReference type="EMBL" id="CATOUU010000314">
    <property type="protein sequence ID" value="CAI9924514.1"/>
    <property type="molecule type" value="Genomic_DNA"/>
</dbReference>
<evidence type="ECO:0000313" key="2">
    <source>
        <dbReference type="EMBL" id="CAI9924514.1"/>
    </source>
</evidence>